<organism evidence="1 2">
    <name type="scientific">Tanacetum coccineum</name>
    <dbReference type="NCBI Taxonomy" id="301880"/>
    <lineage>
        <taxon>Eukaryota</taxon>
        <taxon>Viridiplantae</taxon>
        <taxon>Streptophyta</taxon>
        <taxon>Embryophyta</taxon>
        <taxon>Tracheophyta</taxon>
        <taxon>Spermatophyta</taxon>
        <taxon>Magnoliopsida</taxon>
        <taxon>eudicotyledons</taxon>
        <taxon>Gunneridae</taxon>
        <taxon>Pentapetalae</taxon>
        <taxon>asterids</taxon>
        <taxon>campanulids</taxon>
        <taxon>Asterales</taxon>
        <taxon>Asteraceae</taxon>
        <taxon>Asteroideae</taxon>
        <taxon>Anthemideae</taxon>
        <taxon>Anthemidinae</taxon>
        <taxon>Tanacetum</taxon>
    </lineage>
</organism>
<gene>
    <name evidence="1" type="ORF">Tco_1121279</name>
</gene>
<dbReference type="EMBL" id="BQNB010021290">
    <property type="protein sequence ID" value="GJU04849.1"/>
    <property type="molecule type" value="Genomic_DNA"/>
</dbReference>
<dbReference type="Proteomes" id="UP001151760">
    <property type="component" value="Unassembled WGS sequence"/>
</dbReference>
<reference evidence="1" key="1">
    <citation type="journal article" date="2022" name="Int. J. Mol. Sci.">
        <title>Draft Genome of Tanacetum Coccineum: Genomic Comparison of Closely Related Tanacetum-Family Plants.</title>
        <authorList>
            <person name="Yamashiro T."/>
            <person name="Shiraishi A."/>
            <person name="Nakayama K."/>
            <person name="Satake H."/>
        </authorList>
    </citation>
    <scope>NUCLEOTIDE SEQUENCE</scope>
</reference>
<evidence type="ECO:0000313" key="2">
    <source>
        <dbReference type="Proteomes" id="UP001151760"/>
    </source>
</evidence>
<protein>
    <submittedName>
        <fullName evidence="1">Uncharacterized protein</fullName>
    </submittedName>
</protein>
<proteinExistence type="predicted"/>
<name>A0ABQ5IXF9_9ASTR</name>
<comment type="caution">
    <text evidence="1">The sequence shown here is derived from an EMBL/GenBank/DDBJ whole genome shotgun (WGS) entry which is preliminary data.</text>
</comment>
<keyword evidence="2" id="KW-1185">Reference proteome</keyword>
<evidence type="ECO:0000313" key="1">
    <source>
        <dbReference type="EMBL" id="GJU04849.1"/>
    </source>
</evidence>
<reference evidence="1" key="2">
    <citation type="submission" date="2022-01" db="EMBL/GenBank/DDBJ databases">
        <authorList>
            <person name="Yamashiro T."/>
            <person name="Shiraishi A."/>
            <person name="Satake H."/>
            <person name="Nakayama K."/>
        </authorList>
    </citation>
    <scope>NUCLEOTIDE SEQUENCE</scope>
</reference>
<accession>A0ABQ5IXF9</accession>
<sequence length="125" mass="14225">MTVLDQRDKDWSKVVLTDEVKDYVVAKEVIVISSNDEEIVLMGDISFSTTNDDSDDDESSRRYRKISMTGYVLFLRARDAPTLVDQYVRKPIKSHVKLTNCVIALRDVNAPNVDVGSLSTRRKSR</sequence>